<gene>
    <name evidence="2" type="ORF">BDV95DRAFT_574914</name>
</gene>
<keyword evidence="3" id="KW-1185">Reference proteome</keyword>
<accession>A0A7C8I5U9</accession>
<dbReference type="Proteomes" id="UP000481861">
    <property type="component" value="Unassembled WGS sequence"/>
</dbReference>
<dbReference type="InterPro" id="IPR047121">
    <property type="entry name" value="YjiB-like"/>
</dbReference>
<dbReference type="OrthoDB" id="2446447at2759"/>
<evidence type="ECO:0000256" key="1">
    <source>
        <dbReference type="SAM" id="MobiDB-lite"/>
    </source>
</evidence>
<evidence type="ECO:0000313" key="3">
    <source>
        <dbReference type="Proteomes" id="UP000481861"/>
    </source>
</evidence>
<evidence type="ECO:0000313" key="2">
    <source>
        <dbReference type="EMBL" id="KAF2870026.1"/>
    </source>
</evidence>
<dbReference type="PANTHER" id="PTHR36448:SF2">
    <property type="entry name" value="CUPIN TYPE-1 DOMAIN-CONTAINING PROTEIN"/>
    <property type="match status" value="1"/>
</dbReference>
<dbReference type="AlphaFoldDB" id="A0A7C8I5U9"/>
<organism evidence="2 3">
    <name type="scientific">Massariosphaeria phaeospora</name>
    <dbReference type="NCBI Taxonomy" id="100035"/>
    <lineage>
        <taxon>Eukaryota</taxon>
        <taxon>Fungi</taxon>
        <taxon>Dikarya</taxon>
        <taxon>Ascomycota</taxon>
        <taxon>Pezizomycotina</taxon>
        <taxon>Dothideomycetes</taxon>
        <taxon>Pleosporomycetidae</taxon>
        <taxon>Pleosporales</taxon>
        <taxon>Pleosporales incertae sedis</taxon>
        <taxon>Massariosphaeria</taxon>
    </lineage>
</organism>
<proteinExistence type="predicted"/>
<comment type="caution">
    <text evidence="2">The sequence shown here is derived from an EMBL/GenBank/DDBJ whole genome shotgun (WGS) entry which is preliminary data.</text>
</comment>
<reference evidence="2 3" key="1">
    <citation type="submission" date="2020-01" db="EMBL/GenBank/DDBJ databases">
        <authorList>
            <consortium name="DOE Joint Genome Institute"/>
            <person name="Haridas S."/>
            <person name="Albert R."/>
            <person name="Binder M."/>
            <person name="Bloem J."/>
            <person name="Labutti K."/>
            <person name="Salamov A."/>
            <person name="Andreopoulos B."/>
            <person name="Baker S.E."/>
            <person name="Barry K."/>
            <person name="Bills G."/>
            <person name="Bluhm B.H."/>
            <person name="Cannon C."/>
            <person name="Castanera R."/>
            <person name="Culley D.E."/>
            <person name="Daum C."/>
            <person name="Ezra D."/>
            <person name="Gonzalez J.B."/>
            <person name="Henrissat B."/>
            <person name="Kuo A."/>
            <person name="Liang C."/>
            <person name="Lipzen A."/>
            <person name="Lutzoni F."/>
            <person name="Magnuson J."/>
            <person name="Mondo S."/>
            <person name="Nolan M."/>
            <person name="Ohm R."/>
            <person name="Pangilinan J."/>
            <person name="Park H.-J.H."/>
            <person name="Ramirez L."/>
            <person name="Alfaro M."/>
            <person name="Sun H."/>
            <person name="Tritt A."/>
            <person name="Yoshinaga Y."/>
            <person name="Zwiers L.-H.L."/>
            <person name="Turgeon B.G."/>
            <person name="Goodwin S.B."/>
            <person name="Spatafora J.W."/>
            <person name="Crous P.W."/>
            <person name="Grigoriev I.V."/>
        </authorList>
    </citation>
    <scope>NUCLEOTIDE SEQUENCE [LARGE SCALE GENOMIC DNA]</scope>
    <source>
        <strain evidence="2 3">CBS 611.86</strain>
    </source>
</reference>
<dbReference type="EMBL" id="JAADJZ010000014">
    <property type="protein sequence ID" value="KAF2870026.1"/>
    <property type="molecule type" value="Genomic_DNA"/>
</dbReference>
<dbReference type="PANTHER" id="PTHR36448">
    <property type="entry name" value="BLR7373 PROTEIN"/>
    <property type="match status" value="1"/>
</dbReference>
<name>A0A7C8I5U9_9PLEO</name>
<protein>
    <submittedName>
        <fullName evidence="2">Uncharacterized protein</fullName>
    </submittedName>
</protein>
<sequence>MTPEIPAITPELYTLDPTPHVPNSKLPVILYRVAVNGFSYDEILELMERNGYKKGGQWKEHKTAHFHSNVHECYAVISSSTLYSLGKSPIDPDVNNQGRKNGITLNDKATGR</sequence>
<feature type="region of interest" description="Disordered" evidence="1">
    <location>
        <begin position="88"/>
        <end position="112"/>
    </location>
</feature>